<comment type="caution">
    <text evidence="2">The sequence shown here is derived from an EMBL/GenBank/DDBJ whole genome shotgun (WGS) entry which is preliminary data.</text>
</comment>
<dbReference type="Proteomes" id="UP000007993">
    <property type="component" value="Unassembled WGS sequence"/>
</dbReference>
<organism evidence="2 3">
    <name type="scientific">Rhodopirellula baltica SH28</name>
    <dbReference type="NCBI Taxonomy" id="993517"/>
    <lineage>
        <taxon>Bacteria</taxon>
        <taxon>Pseudomonadati</taxon>
        <taxon>Planctomycetota</taxon>
        <taxon>Planctomycetia</taxon>
        <taxon>Pirellulales</taxon>
        <taxon>Pirellulaceae</taxon>
        <taxon>Rhodopirellula</taxon>
    </lineage>
</organism>
<dbReference type="EMBL" id="AMCW01000063">
    <property type="protein sequence ID" value="EKK02304.1"/>
    <property type="molecule type" value="Genomic_DNA"/>
</dbReference>
<accession>K5DHK6</accession>
<name>K5DHK6_RHOBT</name>
<dbReference type="AlphaFoldDB" id="K5DHK6"/>
<feature type="region of interest" description="Disordered" evidence="1">
    <location>
        <begin position="30"/>
        <end position="64"/>
    </location>
</feature>
<dbReference type="PATRIC" id="fig|993517.3.peg.2533"/>
<evidence type="ECO:0000313" key="3">
    <source>
        <dbReference type="Proteomes" id="UP000007993"/>
    </source>
</evidence>
<sequence>MQQIKVPNMITTSPETKRTAPLYSLADLHRRRNSLARRRDQSSNGKSVRQETVTKNCHSKSSAEQIESTVPLEALAQMDAVFKVALRLNQDRSPDAVHIARGLLHALLRLACCKAQNKPKANPEPAVVPLKLFSAGVMDKPTLQRFRKTVDAGKTGEVLTCCRELFAWISAAPDAKIESEVSQ</sequence>
<protein>
    <submittedName>
        <fullName evidence="2">Uncharacterized protein</fullName>
    </submittedName>
</protein>
<gene>
    <name evidence="2" type="ORF">RBSH_02340</name>
</gene>
<evidence type="ECO:0000313" key="2">
    <source>
        <dbReference type="EMBL" id="EKK02304.1"/>
    </source>
</evidence>
<evidence type="ECO:0000256" key="1">
    <source>
        <dbReference type="SAM" id="MobiDB-lite"/>
    </source>
</evidence>
<proteinExistence type="predicted"/>
<feature type="compositionally biased region" description="Polar residues" evidence="1">
    <location>
        <begin position="42"/>
        <end position="64"/>
    </location>
</feature>
<reference evidence="2 3" key="1">
    <citation type="journal article" date="2013" name="Mar. Genomics">
        <title>Expression of sulfatases in Rhodopirellula baltica and the diversity of sulfatases in the genus Rhodopirellula.</title>
        <authorList>
            <person name="Wegner C.E."/>
            <person name="Richter-Heitmann T."/>
            <person name="Klindworth A."/>
            <person name="Klockow C."/>
            <person name="Richter M."/>
            <person name="Achstetter T."/>
            <person name="Glockner F.O."/>
            <person name="Harder J."/>
        </authorList>
    </citation>
    <scope>NUCLEOTIDE SEQUENCE [LARGE SCALE GENOMIC DNA]</scope>
    <source>
        <strain evidence="2 3">SH28</strain>
    </source>
</reference>